<accession>A0A9Q0GNF0</accession>
<evidence type="ECO:0000313" key="2">
    <source>
        <dbReference type="Proteomes" id="UP001141806"/>
    </source>
</evidence>
<dbReference type="AlphaFoldDB" id="A0A9Q0GNF0"/>
<protein>
    <submittedName>
        <fullName evidence="1">Uncharacterized protein</fullName>
    </submittedName>
</protein>
<keyword evidence="2" id="KW-1185">Reference proteome</keyword>
<proteinExistence type="predicted"/>
<name>A0A9Q0GNF0_9MAGN</name>
<reference evidence="1" key="1">
    <citation type="journal article" date="2023" name="Plant J.">
        <title>The genome of the king protea, Protea cynaroides.</title>
        <authorList>
            <person name="Chang J."/>
            <person name="Duong T.A."/>
            <person name="Schoeman C."/>
            <person name="Ma X."/>
            <person name="Roodt D."/>
            <person name="Barker N."/>
            <person name="Li Z."/>
            <person name="Van de Peer Y."/>
            <person name="Mizrachi E."/>
        </authorList>
    </citation>
    <scope>NUCLEOTIDE SEQUENCE</scope>
    <source>
        <tissue evidence="1">Young leaves</tissue>
    </source>
</reference>
<comment type="caution">
    <text evidence="1">The sequence shown here is derived from an EMBL/GenBank/DDBJ whole genome shotgun (WGS) entry which is preliminary data.</text>
</comment>
<dbReference type="Proteomes" id="UP001141806">
    <property type="component" value="Unassembled WGS sequence"/>
</dbReference>
<sequence length="107" mass="12291">MDIVLRSILRFFERGIGTIKSQRGHPPVSFVSESSFAKGENNFSFLNQFYRFGGHEQISRGCDEDDDGGFSRLLRRRSMMQISWSWSVMGKKVVTMENGSSWSETIK</sequence>
<gene>
    <name evidence="1" type="ORF">NE237_027913</name>
</gene>
<organism evidence="1 2">
    <name type="scientific">Protea cynaroides</name>
    <dbReference type="NCBI Taxonomy" id="273540"/>
    <lineage>
        <taxon>Eukaryota</taxon>
        <taxon>Viridiplantae</taxon>
        <taxon>Streptophyta</taxon>
        <taxon>Embryophyta</taxon>
        <taxon>Tracheophyta</taxon>
        <taxon>Spermatophyta</taxon>
        <taxon>Magnoliopsida</taxon>
        <taxon>Proteales</taxon>
        <taxon>Proteaceae</taxon>
        <taxon>Protea</taxon>
    </lineage>
</organism>
<evidence type="ECO:0000313" key="1">
    <source>
        <dbReference type="EMBL" id="KAJ4951081.1"/>
    </source>
</evidence>
<dbReference type="EMBL" id="JAMYWD010000012">
    <property type="protein sequence ID" value="KAJ4951081.1"/>
    <property type="molecule type" value="Genomic_DNA"/>
</dbReference>